<keyword evidence="2" id="KW-1185">Reference proteome</keyword>
<dbReference type="Proteomes" id="UP000805704">
    <property type="component" value="Chromosome 2"/>
</dbReference>
<comment type="caution">
    <text evidence="1">The sequence shown here is derived from an EMBL/GenBank/DDBJ whole genome shotgun (WGS) entry which is preliminary data.</text>
</comment>
<accession>A0ACB7EZI2</accession>
<organism evidence="1 2">
    <name type="scientific">Nibea albiflora</name>
    <name type="common">Yellow drum</name>
    <name type="synonym">Corvina albiflora</name>
    <dbReference type="NCBI Taxonomy" id="240163"/>
    <lineage>
        <taxon>Eukaryota</taxon>
        <taxon>Metazoa</taxon>
        <taxon>Chordata</taxon>
        <taxon>Craniata</taxon>
        <taxon>Vertebrata</taxon>
        <taxon>Euteleostomi</taxon>
        <taxon>Actinopterygii</taxon>
        <taxon>Neopterygii</taxon>
        <taxon>Teleostei</taxon>
        <taxon>Neoteleostei</taxon>
        <taxon>Acanthomorphata</taxon>
        <taxon>Eupercaria</taxon>
        <taxon>Sciaenidae</taxon>
        <taxon>Nibea</taxon>
    </lineage>
</organism>
<sequence>MMSVTLPAETQSDNKYLAPALTLIDLSPQWQRPDKKGYYREKQAKNLDNLTPVIPTVACATKVLQRMEEEEKKGWSPVSPWMQMVMLQKHTTEADWKFGRQETVIGSNAK</sequence>
<evidence type="ECO:0000313" key="1">
    <source>
        <dbReference type="EMBL" id="KAG8007562.1"/>
    </source>
</evidence>
<protein>
    <submittedName>
        <fullName evidence="1">Uncharacterized protein</fullName>
    </submittedName>
</protein>
<proteinExistence type="predicted"/>
<dbReference type="EMBL" id="CM024790">
    <property type="protein sequence ID" value="KAG8007562.1"/>
    <property type="molecule type" value="Genomic_DNA"/>
</dbReference>
<gene>
    <name evidence="1" type="ORF">GBF38_013159</name>
</gene>
<evidence type="ECO:0000313" key="2">
    <source>
        <dbReference type="Proteomes" id="UP000805704"/>
    </source>
</evidence>
<name>A0ACB7EZI2_NIBAL</name>
<reference evidence="1" key="1">
    <citation type="submission" date="2020-04" db="EMBL/GenBank/DDBJ databases">
        <title>A chromosome-scale assembly and high-density genetic map of the yellow drum (Nibea albiflora) genome.</title>
        <authorList>
            <person name="Xu D."/>
            <person name="Zhang W."/>
            <person name="Chen R."/>
            <person name="Tan P."/>
            <person name="Wang L."/>
            <person name="Song H."/>
            <person name="Tian L."/>
            <person name="Zhu Q."/>
            <person name="Wang B."/>
        </authorList>
    </citation>
    <scope>NUCLEOTIDE SEQUENCE</scope>
    <source>
        <strain evidence="1">ZJHYS-2018</strain>
    </source>
</reference>